<organism evidence="1">
    <name type="scientific">Spodoptera frugiperda</name>
    <name type="common">Fall armyworm</name>
    <dbReference type="NCBI Taxonomy" id="7108"/>
    <lineage>
        <taxon>Eukaryota</taxon>
        <taxon>Metazoa</taxon>
        <taxon>Ecdysozoa</taxon>
        <taxon>Arthropoda</taxon>
        <taxon>Hexapoda</taxon>
        <taxon>Insecta</taxon>
        <taxon>Pterygota</taxon>
        <taxon>Neoptera</taxon>
        <taxon>Endopterygota</taxon>
        <taxon>Lepidoptera</taxon>
        <taxon>Glossata</taxon>
        <taxon>Ditrysia</taxon>
        <taxon>Noctuoidea</taxon>
        <taxon>Noctuidae</taxon>
        <taxon>Amphipyrinae</taxon>
        <taxon>Spodoptera</taxon>
    </lineage>
</organism>
<gene>
    <name evidence="1" type="ORF">SFRICE_015399</name>
</gene>
<protein>
    <submittedName>
        <fullName evidence="1">SFRICE_015399</fullName>
    </submittedName>
</protein>
<evidence type="ECO:0000313" key="1">
    <source>
        <dbReference type="EMBL" id="SOQ49593.1"/>
    </source>
</evidence>
<proteinExistence type="predicted"/>
<dbReference type="EMBL" id="ODYU01007110">
    <property type="protein sequence ID" value="SOQ49593.1"/>
    <property type="molecule type" value="Genomic_DNA"/>
</dbReference>
<name>A0A2H1W9A0_SPOFR</name>
<accession>A0A2H1W9A0</accession>
<reference evidence="1" key="1">
    <citation type="submission" date="2016-07" db="EMBL/GenBank/DDBJ databases">
        <authorList>
            <person name="Bretaudeau A."/>
        </authorList>
    </citation>
    <scope>NUCLEOTIDE SEQUENCE</scope>
    <source>
        <strain evidence="1">Rice</strain>
        <tissue evidence="1">Whole body</tissue>
    </source>
</reference>
<sequence>MVSDDAAYDGARLPMSNLFTQALKILRLYTSGNTDTGKEFSSLALRTSIIIVSLSVLEWLLKDIIIITITSLQLEKFHIQMEEAKNQCIMRLTNPNCPNSEIRLCKRVLQVNRTFTKMSACGLFTVDASLPMPLMRLLTHYIIVMLQFVFL</sequence>
<dbReference type="AlphaFoldDB" id="A0A2H1W9A0"/>